<accession>A0A3A1YX15</accession>
<keyword evidence="2 4" id="KW-0238">DNA-binding</keyword>
<evidence type="ECO:0000313" key="6">
    <source>
        <dbReference type="EMBL" id="RIY40597.1"/>
    </source>
</evidence>
<dbReference type="Proteomes" id="UP000265916">
    <property type="component" value="Unassembled WGS sequence"/>
</dbReference>
<evidence type="ECO:0000256" key="1">
    <source>
        <dbReference type="ARBA" id="ARBA00023015"/>
    </source>
</evidence>
<dbReference type="RefSeq" id="WP_119530000.1">
    <property type="nucleotide sequence ID" value="NZ_JBHSSP010000021.1"/>
</dbReference>
<proteinExistence type="predicted"/>
<dbReference type="OrthoDB" id="4541465at2"/>
<dbReference type="SUPFAM" id="SSF46689">
    <property type="entry name" value="Homeodomain-like"/>
    <property type="match status" value="1"/>
</dbReference>
<evidence type="ECO:0000313" key="7">
    <source>
        <dbReference type="Proteomes" id="UP000265916"/>
    </source>
</evidence>
<dbReference type="PRINTS" id="PR00455">
    <property type="entry name" value="HTHTETR"/>
</dbReference>
<dbReference type="Pfam" id="PF00440">
    <property type="entry name" value="TetR_N"/>
    <property type="match status" value="1"/>
</dbReference>
<evidence type="ECO:0000256" key="3">
    <source>
        <dbReference type="ARBA" id="ARBA00023163"/>
    </source>
</evidence>
<organism evidence="6 7">
    <name type="scientific">Psittacicella hinzii</name>
    <dbReference type="NCBI Taxonomy" id="2028575"/>
    <lineage>
        <taxon>Bacteria</taxon>
        <taxon>Pseudomonadati</taxon>
        <taxon>Pseudomonadota</taxon>
        <taxon>Gammaproteobacteria</taxon>
        <taxon>Pasteurellales</taxon>
        <taxon>Psittacicellaceae</taxon>
        <taxon>Psittacicella</taxon>
    </lineage>
</organism>
<reference evidence="6 7" key="1">
    <citation type="submission" date="2017-08" db="EMBL/GenBank/DDBJ databases">
        <title>Reclassification of Bisgaard taxon 37 and 44.</title>
        <authorList>
            <person name="Christensen H."/>
        </authorList>
    </citation>
    <scope>NUCLEOTIDE SEQUENCE [LARGE SCALE GENOMIC DNA]</scope>
    <source>
        <strain evidence="6 7">111</strain>
    </source>
</reference>
<dbReference type="Gene3D" id="1.10.357.10">
    <property type="entry name" value="Tetracycline Repressor, domain 2"/>
    <property type="match status" value="1"/>
</dbReference>
<feature type="domain" description="HTH tetR-type" evidence="5">
    <location>
        <begin position="5"/>
        <end position="65"/>
    </location>
</feature>
<evidence type="ECO:0000256" key="4">
    <source>
        <dbReference type="PROSITE-ProRule" id="PRU00335"/>
    </source>
</evidence>
<dbReference type="GO" id="GO:0003677">
    <property type="term" value="F:DNA binding"/>
    <property type="evidence" value="ECO:0007669"/>
    <property type="project" value="UniProtKB-UniRule"/>
</dbReference>
<dbReference type="PROSITE" id="PS50977">
    <property type="entry name" value="HTH_TETR_2"/>
    <property type="match status" value="1"/>
</dbReference>
<dbReference type="SUPFAM" id="SSF48498">
    <property type="entry name" value="Tetracyclin repressor-like, C-terminal domain"/>
    <property type="match status" value="1"/>
</dbReference>
<dbReference type="Pfam" id="PF16925">
    <property type="entry name" value="TetR_C_13"/>
    <property type="match status" value="1"/>
</dbReference>
<name>A0A3A1YX15_9GAMM</name>
<dbReference type="EMBL" id="NRJG01000005">
    <property type="protein sequence ID" value="RIY40597.1"/>
    <property type="molecule type" value="Genomic_DNA"/>
</dbReference>
<gene>
    <name evidence="6" type="ORF">CKF58_00305</name>
</gene>
<feature type="DNA-binding region" description="H-T-H motif" evidence="4">
    <location>
        <begin position="28"/>
        <end position="47"/>
    </location>
</feature>
<keyword evidence="3" id="KW-0804">Transcription</keyword>
<dbReference type="PANTHER" id="PTHR47506:SF6">
    <property type="entry name" value="HTH-TYPE TRANSCRIPTIONAL REPRESSOR NEMR"/>
    <property type="match status" value="1"/>
</dbReference>
<dbReference type="InterPro" id="IPR009057">
    <property type="entry name" value="Homeodomain-like_sf"/>
</dbReference>
<dbReference type="AlphaFoldDB" id="A0A3A1YX15"/>
<dbReference type="InterPro" id="IPR001647">
    <property type="entry name" value="HTH_TetR"/>
</dbReference>
<sequence length="198" mass="22473">MKSTQDTAQKLLDAGLFLLSQKGFTAVGLTKILETAQVPKGSFYHYFSSKEEFGQRIIEQYITNYKQQLSDLFATYPESGTRAMYEFWQAWSKQEQDGNGCLVVKLAAEVADLSENMRQALHQGCEEIIELVAHRLAQAQAAGEFKPEVDMNAFAQHLYFLWLGACTTYRLYRPVTSCLEATTQQTSWLLAQVTMNKE</sequence>
<evidence type="ECO:0000259" key="5">
    <source>
        <dbReference type="PROSITE" id="PS50977"/>
    </source>
</evidence>
<dbReference type="InterPro" id="IPR011075">
    <property type="entry name" value="TetR_C"/>
</dbReference>
<evidence type="ECO:0000256" key="2">
    <source>
        <dbReference type="ARBA" id="ARBA00023125"/>
    </source>
</evidence>
<protein>
    <recommendedName>
        <fullName evidence="5">HTH tetR-type domain-containing protein</fullName>
    </recommendedName>
</protein>
<keyword evidence="7" id="KW-1185">Reference proteome</keyword>
<keyword evidence="1" id="KW-0805">Transcription regulation</keyword>
<dbReference type="PANTHER" id="PTHR47506">
    <property type="entry name" value="TRANSCRIPTIONAL REGULATORY PROTEIN"/>
    <property type="match status" value="1"/>
</dbReference>
<comment type="caution">
    <text evidence="6">The sequence shown here is derived from an EMBL/GenBank/DDBJ whole genome shotgun (WGS) entry which is preliminary data.</text>
</comment>
<dbReference type="InterPro" id="IPR036271">
    <property type="entry name" value="Tet_transcr_reg_TetR-rel_C_sf"/>
</dbReference>